<protein>
    <submittedName>
        <fullName evidence="1">Ethanolamine ammonia-lyase subunit EutB</fullName>
        <ecNumber evidence="1">4.3.1.7</ecNumber>
    </submittedName>
</protein>
<dbReference type="RefSeq" id="WP_416207509.1">
    <property type="nucleotide sequence ID" value="NZ_JBBKTX010000040.1"/>
</dbReference>
<name>A0ABW8NPC7_9GAMM</name>
<gene>
    <name evidence="1" type="primary">eutB</name>
    <name evidence="1" type="ORF">WG929_20070</name>
</gene>
<keyword evidence="2" id="KW-1185">Reference proteome</keyword>
<dbReference type="EMBL" id="JBBKTX010000040">
    <property type="protein sequence ID" value="MFK4754702.1"/>
    <property type="molecule type" value="Genomic_DNA"/>
</dbReference>
<dbReference type="InterPro" id="IPR010628">
    <property type="entry name" value="EutB"/>
</dbReference>
<keyword evidence="1" id="KW-0456">Lyase</keyword>
<dbReference type="GO" id="GO:0008851">
    <property type="term" value="F:ethanolamine ammonia-lyase activity"/>
    <property type="evidence" value="ECO:0007669"/>
    <property type="project" value="UniProtKB-EC"/>
</dbReference>
<dbReference type="InterPro" id="IPR013785">
    <property type="entry name" value="Aldolase_TIM"/>
</dbReference>
<comment type="caution">
    <text evidence="1">The sequence shown here is derived from an EMBL/GenBank/DDBJ whole genome shotgun (WGS) entry which is preliminary data.</text>
</comment>
<dbReference type="Pfam" id="PF06751">
    <property type="entry name" value="EutB"/>
    <property type="match status" value="1"/>
</dbReference>
<proteinExistence type="predicted"/>
<dbReference type="Pfam" id="PF05985">
    <property type="entry name" value="EutC"/>
    <property type="match status" value="1"/>
</dbReference>
<dbReference type="InterPro" id="IPR042251">
    <property type="entry name" value="EutC_C"/>
</dbReference>
<evidence type="ECO:0000313" key="2">
    <source>
        <dbReference type="Proteomes" id="UP001620597"/>
    </source>
</evidence>
<evidence type="ECO:0000313" key="1">
    <source>
        <dbReference type="EMBL" id="MFK4754702.1"/>
    </source>
</evidence>
<dbReference type="Proteomes" id="UP001620597">
    <property type="component" value="Unassembled WGS sequence"/>
</dbReference>
<accession>A0ABW8NPC7</accession>
<dbReference type="EC" id="4.3.1.7" evidence="1"/>
<dbReference type="InterPro" id="IPR009246">
    <property type="entry name" value="EutC"/>
</dbReference>
<dbReference type="InterPro" id="IPR044941">
    <property type="entry name" value="EutB_N_sf"/>
</dbReference>
<sequence length="739" mass="80997">MSIFCPTPLQQIDTPASTDPKAYDILLMQKHYRFRNLAHLLGAADVSKAGDRIAGLAASDEIEREAARSLLSQQTLQHLYDTPLTDAEGRIDSVMRVNYDINRATFNTLRQLTLGELKDLMLASKGPRIREIGQALTGVMVAAVTKLLDVHELILLAKRLKSGAAAQARTRVGLPGTLSSRLQPNHPTDNLAGISLLTYAGLSMGAGDALLGLNPAIDTVDNISAVLHHLDRLRRETGAPTQICVLSHIKTQMACLQGGAPVEIMFQSLAGTERTLTDEFDVTVELLDQAYELMQNHGPLRDSGAENVMYFETGQGSELTYNKHNGLDMATCEALCYGLARRYRPFMVNNVTGFIGPETHLDNFEMTYSCLQDHFMGKLMGLPMGMAPCFTLHSQVTAEGQQMATELLAAAGANFFMDVYLGNDRMLAYFDTSGHDDQTLREIHNLEPAPEYLSWAMAKGIFIRNEEGELERGPNWGKPEQFCASESDYQRLLESVPAAYGFDNAGPRPSNQVARTLRSNQAVAREAIYADLNVNKLTDVLGFRQLITRANTRETHLSNPETGAYLDTHCRLSLVPEFTDVQILVTDGLSAEAIHHNIEQLLPVLQDGLQSRGYRCGQALVCQYGRVKLAEDIGNALQSRLIINLIGERPGGDAMASRSMSAYLAYRVADEHRQQAAIFSGNPDIEWEYSVISNIYQKGLPATEAGSVIAEKAIQILTHGAAGNRLEAQLKPHVAALAG</sequence>
<dbReference type="Gene3D" id="3.20.20.70">
    <property type="entry name" value="Aldolase class I"/>
    <property type="match status" value="1"/>
</dbReference>
<dbReference type="PANTHER" id="PTHR39329:SF1">
    <property type="entry name" value="ETHANOLAMINE AMMONIA-LYASE LARGE SUBUNIT"/>
    <property type="match status" value="1"/>
</dbReference>
<dbReference type="Gene3D" id="3.40.50.11240">
    <property type="entry name" value="Ethanolamine ammonia-lyase light chain (EutC)"/>
    <property type="match status" value="1"/>
</dbReference>
<dbReference type="Gene3D" id="1.10.220.70">
    <property type="entry name" value="lyase"/>
    <property type="match status" value="1"/>
</dbReference>
<dbReference type="Gene3D" id="2.30.170.30">
    <property type="entry name" value="ethanolamine ammonia-lyase heavy chain domain like"/>
    <property type="match status" value="1"/>
</dbReference>
<dbReference type="InterPro" id="IPR044939">
    <property type="entry name" value="EutB_dom_2_sf"/>
</dbReference>
<reference evidence="1 2" key="1">
    <citation type="submission" date="2024-03" db="EMBL/GenBank/DDBJ databases">
        <title>High-quality draft genome sequence of Oceanobacter sp. wDCs-4.</title>
        <authorList>
            <person name="Dong C."/>
        </authorList>
    </citation>
    <scope>NUCLEOTIDE SEQUENCE [LARGE SCALE GENOMIC DNA]</scope>
    <source>
        <strain evidence="2">wDCs-4</strain>
    </source>
</reference>
<organism evidence="1 2">
    <name type="scientific">Oceanobacter antarcticus</name>
    <dbReference type="NCBI Taxonomy" id="3133425"/>
    <lineage>
        <taxon>Bacteria</taxon>
        <taxon>Pseudomonadati</taxon>
        <taxon>Pseudomonadota</taxon>
        <taxon>Gammaproteobacteria</taxon>
        <taxon>Oceanospirillales</taxon>
        <taxon>Oceanospirillaceae</taxon>
        <taxon>Oceanobacter</taxon>
    </lineage>
</organism>
<dbReference type="PANTHER" id="PTHR39329">
    <property type="entry name" value="ETHANOLAMINE AMMONIA-LYASE HEAVY CHAIN"/>
    <property type="match status" value="1"/>
</dbReference>